<comment type="similarity">
    <text evidence="1">Belongs to the RutC family.</text>
</comment>
<dbReference type="Pfam" id="PF01042">
    <property type="entry name" value="Ribonuc_L-PSP"/>
    <property type="match status" value="1"/>
</dbReference>
<sequence>MKKEIIHCTKAAPARGPYSHAVKVGNLLFVSGRTPSDLKTGELVEDNIQNATKVALENVKIILEESGTTLENVVKTTVFLKDINDFNAVNEVYGEYFKIDPPARSCIQVAKLPRNAMVEIEVIAIVE</sequence>
<dbReference type="InterPro" id="IPR006175">
    <property type="entry name" value="YjgF/YER057c/UK114"/>
</dbReference>
<organism evidence="2 3">
    <name type="scientific">Clostridium mobile</name>
    <dbReference type="NCBI Taxonomy" id="2841512"/>
    <lineage>
        <taxon>Bacteria</taxon>
        <taxon>Bacillati</taxon>
        <taxon>Bacillota</taxon>
        <taxon>Clostridia</taxon>
        <taxon>Eubacteriales</taxon>
        <taxon>Clostridiaceae</taxon>
        <taxon>Clostridium</taxon>
    </lineage>
</organism>
<comment type="caution">
    <text evidence="2">The sequence shown here is derived from an EMBL/GenBank/DDBJ whole genome shotgun (WGS) entry which is preliminary data.</text>
</comment>
<dbReference type="NCBIfam" id="TIGR00004">
    <property type="entry name" value="Rid family detoxifying hydrolase"/>
    <property type="match status" value="1"/>
</dbReference>
<dbReference type="Proteomes" id="UP000726170">
    <property type="component" value="Unassembled WGS sequence"/>
</dbReference>
<dbReference type="PROSITE" id="PS01094">
    <property type="entry name" value="UPF0076"/>
    <property type="match status" value="1"/>
</dbReference>
<dbReference type="PANTHER" id="PTHR11803">
    <property type="entry name" value="2-IMINOBUTANOATE/2-IMINOPROPANOATE DEAMINASE RIDA"/>
    <property type="match status" value="1"/>
</dbReference>
<dbReference type="InterPro" id="IPR019897">
    <property type="entry name" value="RidA_CS"/>
</dbReference>
<reference evidence="2 3" key="1">
    <citation type="submission" date="2021-06" db="EMBL/GenBank/DDBJ databases">
        <authorList>
            <person name="Sun Q."/>
            <person name="Li D."/>
        </authorList>
    </citation>
    <scope>NUCLEOTIDE SEQUENCE [LARGE SCALE GENOMIC DNA]</scope>
    <source>
        <strain evidence="2 3">MSJ-11</strain>
    </source>
</reference>
<evidence type="ECO:0000313" key="3">
    <source>
        <dbReference type="Proteomes" id="UP000726170"/>
    </source>
</evidence>
<proteinExistence type="inferred from homology"/>
<dbReference type="PANTHER" id="PTHR11803:SF39">
    <property type="entry name" value="2-IMINOBUTANOATE_2-IMINOPROPANOATE DEAMINASE"/>
    <property type="match status" value="1"/>
</dbReference>
<accession>A0ABS6EF33</accession>
<dbReference type="EMBL" id="JAHLQF010000001">
    <property type="protein sequence ID" value="MBU5483827.1"/>
    <property type="molecule type" value="Genomic_DNA"/>
</dbReference>
<name>A0ABS6EF33_9CLOT</name>
<protein>
    <submittedName>
        <fullName evidence="2">RidA family protein</fullName>
    </submittedName>
</protein>
<evidence type="ECO:0000256" key="1">
    <source>
        <dbReference type="ARBA" id="ARBA00010552"/>
    </source>
</evidence>
<gene>
    <name evidence="2" type="ORF">KQI86_05745</name>
</gene>
<keyword evidence="3" id="KW-1185">Reference proteome</keyword>
<dbReference type="RefSeq" id="WP_216438200.1">
    <property type="nucleotide sequence ID" value="NZ_JAHLQF010000001.1"/>
</dbReference>
<dbReference type="CDD" id="cd00448">
    <property type="entry name" value="YjgF_YER057c_UK114_family"/>
    <property type="match status" value="1"/>
</dbReference>
<dbReference type="InterPro" id="IPR006056">
    <property type="entry name" value="RidA"/>
</dbReference>
<evidence type="ECO:0000313" key="2">
    <source>
        <dbReference type="EMBL" id="MBU5483827.1"/>
    </source>
</evidence>